<sequence length="164" mass="19196">MARLPQTDAELTARVRSVSTETFHRPFTHQALYNRRLRTTGGRYRLRDHNIEINPHLLQYYGLPELLGVIKHELCHYHLHLLHGGYQHKDADFKKLLAATGGSRFAPPMPPREDRTVNYLYICPQCQAKYPRQRRIDTRRFVCGRCHHRLELVGLDVKMSQISA</sequence>
<dbReference type="PATRIC" id="fig|1122147.4.peg.1168"/>
<dbReference type="InterPro" id="IPR006640">
    <property type="entry name" value="SprT-like_domain"/>
</dbReference>
<gene>
    <name evidence="2" type="ORF">FC91_GL001131</name>
</gene>
<evidence type="ECO:0000313" key="3">
    <source>
        <dbReference type="Proteomes" id="UP000050949"/>
    </source>
</evidence>
<name>A0A0R1XE69_9LACO</name>
<dbReference type="Pfam" id="PF17283">
    <property type="entry name" value="Zn_ribbon_SprT"/>
    <property type="match status" value="1"/>
</dbReference>
<dbReference type="AlphaFoldDB" id="A0A0R1XE69"/>
<dbReference type="RefSeq" id="WP_193323108.1">
    <property type="nucleotide sequence ID" value="NZ_AUEH01000040.1"/>
</dbReference>
<evidence type="ECO:0000259" key="1">
    <source>
        <dbReference type="SMART" id="SM00731"/>
    </source>
</evidence>
<proteinExistence type="predicted"/>
<dbReference type="Pfam" id="PF10263">
    <property type="entry name" value="SprT-like"/>
    <property type="match status" value="1"/>
</dbReference>
<reference evidence="2 3" key="1">
    <citation type="journal article" date="2015" name="Genome Announc.">
        <title>Expanding the biotechnology potential of lactobacilli through comparative genomics of 213 strains and associated genera.</title>
        <authorList>
            <person name="Sun Z."/>
            <person name="Harris H.M."/>
            <person name="McCann A."/>
            <person name="Guo C."/>
            <person name="Argimon S."/>
            <person name="Zhang W."/>
            <person name="Yang X."/>
            <person name="Jeffery I.B."/>
            <person name="Cooney J.C."/>
            <person name="Kagawa T.F."/>
            <person name="Liu W."/>
            <person name="Song Y."/>
            <person name="Salvetti E."/>
            <person name="Wrobel A."/>
            <person name="Rasinkangas P."/>
            <person name="Parkhill J."/>
            <person name="Rea M.C."/>
            <person name="O'Sullivan O."/>
            <person name="Ritari J."/>
            <person name="Douillard F.P."/>
            <person name="Paul Ross R."/>
            <person name="Yang R."/>
            <person name="Briner A.E."/>
            <person name="Felis G.E."/>
            <person name="de Vos W.M."/>
            <person name="Barrangou R."/>
            <person name="Klaenhammer T.R."/>
            <person name="Caufield P.W."/>
            <person name="Cui Y."/>
            <person name="Zhang H."/>
            <person name="O'Toole P.W."/>
        </authorList>
    </citation>
    <scope>NUCLEOTIDE SEQUENCE [LARGE SCALE GENOMIC DNA]</scope>
    <source>
        <strain evidence="2 3">DSM 16991</strain>
    </source>
</reference>
<dbReference type="SMART" id="SM00731">
    <property type="entry name" value="SprT"/>
    <property type="match status" value="1"/>
</dbReference>
<evidence type="ECO:0000313" key="2">
    <source>
        <dbReference type="EMBL" id="KRM25052.1"/>
    </source>
</evidence>
<feature type="domain" description="SprT-like" evidence="1">
    <location>
        <begin position="9"/>
        <end position="153"/>
    </location>
</feature>
<dbReference type="GO" id="GO:0006950">
    <property type="term" value="P:response to stress"/>
    <property type="evidence" value="ECO:0007669"/>
    <property type="project" value="UniProtKB-ARBA"/>
</dbReference>
<dbReference type="EMBL" id="AZFW01000128">
    <property type="protein sequence ID" value="KRM25052.1"/>
    <property type="molecule type" value="Genomic_DNA"/>
</dbReference>
<dbReference type="Gene3D" id="3.30.2010.10">
    <property type="entry name" value="Metalloproteases ('zincins'), catalytic domain"/>
    <property type="match status" value="1"/>
</dbReference>
<protein>
    <recommendedName>
        <fullName evidence="1">SprT-like domain-containing protein</fullName>
    </recommendedName>
</protein>
<dbReference type="NCBIfam" id="NF003339">
    <property type="entry name" value="PRK04351.1"/>
    <property type="match status" value="1"/>
</dbReference>
<organism evidence="2 3">
    <name type="scientific">Schleiferilactobacillus harbinensis DSM 16991</name>
    <dbReference type="NCBI Taxonomy" id="1122147"/>
    <lineage>
        <taxon>Bacteria</taxon>
        <taxon>Bacillati</taxon>
        <taxon>Bacillota</taxon>
        <taxon>Bacilli</taxon>
        <taxon>Lactobacillales</taxon>
        <taxon>Lactobacillaceae</taxon>
        <taxon>Schleiferilactobacillus</taxon>
    </lineage>
</organism>
<dbReference type="Proteomes" id="UP000050949">
    <property type="component" value="Unassembled WGS sequence"/>
</dbReference>
<dbReference type="eggNOG" id="COG3091">
    <property type="taxonomic scope" value="Bacteria"/>
</dbReference>
<accession>A0A0R1XE69</accession>
<dbReference type="InterPro" id="IPR035240">
    <property type="entry name" value="SprT_Zn_ribbon"/>
</dbReference>
<comment type="caution">
    <text evidence="2">The sequence shown here is derived from an EMBL/GenBank/DDBJ whole genome shotgun (WGS) entry which is preliminary data.</text>
</comment>